<dbReference type="EMBL" id="JASCZI010181701">
    <property type="protein sequence ID" value="MED6185411.1"/>
    <property type="molecule type" value="Genomic_DNA"/>
</dbReference>
<protein>
    <submittedName>
        <fullName evidence="2">Uncharacterized protein</fullName>
    </submittedName>
</protein>
<feature type="transmembrane region" description="Helical" evidence="1">
    <location>
        <begin position="121"/>
        <end position="141"/>
    </location>
</feature>
<evidence type="ECO:0000256" key="1">
    <source>
        <dbReference type="SAM" id="Phobius"/>
    </source>
</evidence>
<dbReference type="Proteomes" id="UP001341840">
    <property type="component" value="Unassembled WGS sequence"/>
</dbReference>
<keyword evidence="1" id="KW-1133">Transmembrane helix</keyword>
<organism evidence="2 3">
    <name type="scientific">Stylosanthes scabra</name>
    <dbReference type="NCBI Taxonomy" id="79078"/>
    <lineage>
        <taxon>Eukaryota</taxon>
        <taxon>Viridiplantae</taxon>
        <taxon>Streptophyta</taxon>
        <taxon>Embryophyta</taxon>
        <taxon>Tracheophyta</taxon>
        <taxon>Spermatophyta</taxon>
        <taxon>Magnoliopsida</taxon>
        <taxon>eudicotyledons</taxon>
        <taxon>Gunneridae</taxon>
        <taxon>Pentapetalae</taxon>
        <taxon>rosids</taxon>
        <taxon>fabids</taxon>
        <taxon>Fabales</taxon>
        <taxon>Fabaceae</taxon>
        <taxon>Papilionoideae</taxon>
        <taxon>50 kb inversion clade</taxon>
        <taxon>dalbergioids sensu lato</taxon>
        <taxon>Dalbergieae</taxon>
        <taxon>Pterocarpus clade</taxon>
        <taxon>Stylosanthes</taxon>
    </lineage>
</organism>
<keyword evidence="3" id="KW-1185">Reference proteome</keyword>
<keyword evidence="1" id="KW-0472">Membrane</keyword>
<keyword evidence="1" id="KW-0812">Transmembrane</keyword>
<reference evidence="2 3" key="1">
    <citation type="journal article" date="2023" name="Plants (Basel)">
        <title>Bridging the Gap: Combining Genomics and Transcriptomics Approaches to Understand Stylosanthes scabra, an Orphan Legume from the Brazilian Caatinga.</title>
        <authorList>
            <person name="Ferreira-Neto J.R.C."/>
            <person name="da Silva M.D."/>
            <person name="Binneck E."/>
            <person name="de Melo N.F."/>
            <person name="da Silva R.H."/>
            <person name="de Melo A.L.T.M."/>
            <person name="Pandolfi V."/>
            <person name="Bustamante F.O."/>
            <person name="Brasileiro-Vidal A.C."/>
            <person name="Benko-Iseppon A.M."/>
        </authorList>
    </citation>
    <scope>NUCLEOTIDE SEQUENCE [LARGE SCALE GENOMIC DNA]</scope>
    <source>
        <tissue evidence="2">Leaves</tissue>
    </source>
</reference>
<sequence>MESEGGSSSRKRASAVVHLRILGARKEYSIATAEMIGMASPLNATAEPTPFSTALEPQATTPYRSFFMWLDKHYMELGVSKHVKDGDGANYVNEDFVVIKVEERVALLENRVATIEKIRNVNRLVVVASVVALLVTVYAIGS</sequence>
<name>A0ABU6WKN3_9FABA</name>
<gene>
    <name evidence="2" type="ORF">PIB30_056829</name>
</gene>
<evidence type="ECO:0000313" key="2">
    <source>
        <dbReference type="EMBL" id="MED6185411.1"/>
    </source>
</evidence>
<evidence type="ECO:0000313" key="3">
    <source>
        <dbReference type="Proteomes" id="UP001341840"/>
    </source>
</evidence>
<accession>A0ABU6WKN3</accession>
<comment type="caution">
    <text evidence="2">The sequence shown here is derived from an EMBL/GenBank/DDBJ whole genome shotgun (WGS) entry which is preliminary data.</text>
</comment>
<proteinExistence type="predicted"/>